<reference evidence="3" key="1">
    <citation type="submission" date="2021-05" db="EMBL/GenBank/DDBJ databases">
        <title>A free-living protist that lacks canonical eukaryotic 1 DNA replication and segregation systems.</title>
        <authorList>
            <person name="Salas-Leiva D.E."/>
            <person name="Tromer E.C."/>
            <person name="Curtis B.A."/>
            <person name="Jerlstrom-Hultqvist J."/>
            <person name="Kolisko M."/>
            <person name="Yi Z."/>
            <person name="Salas-Leiva J.S."/>
            <person name="Gallot-Lavallee L."/>
            <person name="Kops G.J.P.L."/>
            <person name="Archibald J.M."/>
            <person name="Simpson A.G.B."/>
            <person name="Roger A.J."/>
        </authorList>
    </citation>
    <scope>NUCLEOTIDE SEQUENCE</scope>
    <source>
        <strain evidence="3">BICM</strain>
    </source>
</reference>
<organism evidence="3 4">
    <name type="scientific">Carpediemonas membranifera</name>
    <dbReference type="NCBI Taxonomy" id="201153"/>
    <lineage>
        <taxon>Eukaryota</taxon>
        <taxon>Metamonada</taxon>
        <taxon>Carpediemonas-like organisms</taxon>
        <taxon>Carpediemonas</taxon>
    </lineage>
</organism>
<dbReference type="EMBL" id="JAHDYR010000015">
    <property type="protein sequence ID" value="KAG9394520.1"/>
    <property type="molecule type" value="Genomic_DNA"/>
</dbReference>
<evidence type="ECO:0000313" key="3">
    <source>
        <dbReference type="EMBL" id="KAG9394520.1"/>
    </source>
</evidence>
<keyword evidence="1" id="KW-0175">Coiled coil</keyword>
<evidence type="ECO:0000313" key="4">
    <source>
        <dbReference type="Proteomes" id="UP000717585"/>
    </source>
</evidence>
<evidence type="ECO:0000256" key="1">
    <source>
        <dbReference type="SAM" id="Coils"/>
    </source>
</evidence>
<proteinExistence type="predicted"/>
<sequence>MAGSRSTKPSIVSINRLIREARFIDAQMALDLFDASADVSISTEALRKCLREVFAEDTDEETALQGCKLLAQIFQFKSNFPKLDRLNPAKLISPTIPKLLASSWPVYDAFIAFISSIPVSSLLPSLLAWLPTQTSPRRLLGVFSVFDLMETPPIIDMFDTIARVPDPALCWACLDSCNTHHVTPEQVPQYIRKQFTRYYDKPAPCMARKLFETLIQSSPARDSVSSYTIDAVVPDLRLVDTHADFGLDSLTLMTSAGLVTIPYSQLTKLEISARRMVIIVAARVSSSTPHASELRMGIHLKLATAPKHMTAAVNARVKAAREAVKEVRVESASPISGGGAVAQAKVRSMATPGGDRGEAPTDLAGRRKTPTAPATAPLKKRARLDPRAARSAPPKPRPRAMEATAAADEGVDESDVTGPVTPPHAPAPARKENVGKTTKAGKSASAARVSGTTALTRRADTPNQAFDDLNELVHSQQTQMVTLDEVQQRLDALRAAMLVEAEEDRKGKIDAIDKDLERSLGSMRARHREALERRAGEIRARVGRAVDRLKNDLRAMEATRAMLESTLTAQIKTVTRDKSAVTREVDSARNELMGLVAAQQEERDAAEEEAREAVERVNDMPANVRGPMASMVRQLDQMMGRVSK</sequence>
<dbReference type="AlphaFoldDB" id="A0A8J6AWW5"/>
<keyword evidence="4" id="KW-1185">Reference proteome</keyword>
<feature type="compositionally biased region" description="Low complexity" evidence="2">
    <location>
        <begin position="435"/>
        <end position="447"/>
    </location>
</feature>
<feature type="region of interest" description="Disordered" evidence="2">
    <location>
        <begin position="333"/>
        <end position="462"/>
    </location>
</feature>
<feature type="coiled-coil region" evidence="1">
    <location>
        <begin position="539"/>
        <end position="616"/>
    </location>
</feature>
<comment type="caution">
    <text evidence="3">The sequence shown here is derived from an EMBL/GenBank/DDBJ whole genome shotgun (WGS) entry which is preliminary data.</text>
</comment>
<gene>
    <name evidence="3" type="ORF">J8273_4194</name>
</gene>
<evidence type="ECO:0000256" key="2">
    <source>
        <dbReference type="SAM" id="MobiDB-lite"/>
    </source>
</evidence>
<name>A0A8J6AWW5_9EUKA</name>
<accession>A0A8J6AWW5</accession>
<dbReference type="Proteomes" id="UP000717585">
    <property type="component" value="Unassembled WGS sequence"/>
</dbReference>
<protein>
    <submittedName>
        <fullName evidence="3">SucB</fullName>
    </submittedName>
</protein>